<gene>
    <name evidence="22" type="primary">cox2</name>
</gene>
<feature type="domain" description="Cytochrome oxidase subunit II transmembrane region profile" evidence="21">
    <location>
        <begin position="1"/>
        <end position="91"/>
    </location>
</feature>
<keyword evidence="7 18" id="KW-0812">Transmembrane</keyword>
<dbReference type="PANTHER" id="PTHR22888">
    <property type="entry name" value="CYTOCHROME C OXIDASE, SUBUNIT II"/>
    <property type="match status" value="1"/>
</dbReference>
<comment type="subunit">
    <text evidence="3">Component of the cytochrome c oxidase (complex IV, CIV), a multisubunit enzyme composed of a catalytic core of 3 subunits and several supernumerary subunits. The complex exists as a monomer or a dimer and forms supercomplexes (SCs) in the inner mitochondrial membrane with ubiquinol-cytochrome c oxidoreductase (cytochrome b-c1 complex, complex III, CIII).</text>
</comment>
<dbReference type="PANTHER" id="PTHR22888:SF9">
    <property type="entry name" value="CYTOCHROME C OXIDASE SUBUNIT 2"/>
    <property type="match status" value="1"/>
</dbReference>
<proteinExistence type="inferred from homology"/>
<keyword evidence="5 18" id="KW-0813">Transport</keyword>
<keyword evidence="13 19" id="KW-1133">Transmembrane helix</keyword>
<comment type="function">
    <text evidence="18">Component of the cytochrome c oxidase, the last enzyme in the mitochondrial electron transport chain which drives oxidative phosphorylation. The respiratory chain contains 3 multisubunit complexes succinate dehydrogenase (complex II, CII), ubiquinol-cytochrome c oxidoreductase (cytochrome b-c1 complex, complex III, CIII) and cytochrome c oxidase (complex IV, CIV), that cooperate to transfer electrons derived from NADH and succinate to molecular oxygen, creating an electrochemical gradient over the inner membrane that drives transmembrane transport and the ATP synthase. Cytochrome c oxidase is the component of the respiratory chain that catalyzes the reduction of oxygen to water. Electrons originating from reduced cytochrome c in the intermembrane space (IMS) are transferred via the dinuclear copper A center (CU(A)) of subunit 2 and heme A of subunit 1 to the active site in subunit 1, a binuclear center (BNC) formed by heme A3 and copper B (CU(B)). The BNC reduces molecular oxygen to 2 water molecules using 4 electrons from cytochrome c in the IMS and 4 protons from the mitochondrial matrix.</text>
</comment>
<dbReference type="Gene3D" id="2.60.40.420">
    <property type="entry name" value="Cupredoxins - blue copper proteins"/>
    <property type="match status" value="1"/>
</dbReference>
<evidence type="ECO:0000259" key="21">
    <source>
        <dbReference type="PROSITE" id="PS50999"/>
    </source>
</evidence>
<keyword evidence="6 18" id="KW-0679">Respiratory chain</keyword>
<comment type="similarity">
    <text evidence="2 18">Belongs to the cytochrome c oxidase subunit 2 family.</text>
</comment>
<dbReference type="GO" id="GO:0005507">
    <property type="term" value="F:copper ion binding"/>
    <property type="evidence" value="ECO:0007669"/>
    <property type="project" value="InterPro"/>
</dbReference>
<dbReference type="PROSITE" id="PS00078">
    <property type="entry name" value="COX2"/>
    <property type="match status" value="1"/>
</dbReference>
<evidence type="ECO:0000256" key="3">
    <source>
        <dbReference type="ARBA" id="ARBA00011164"/>
    </source>
</evidence>
<dbReference type="PROSITE" id="PS50999">
    <property type="entry name" value="COX2_TM"/>
    <property type="match status" value="1"/>
</dbReference>
<evidence type="ECO:0000256" key="8">
    <source>
        <dbReference type="ARBA" id="ARBA00022723"/>
    </source>
</evidence>
<evidence type="ECO:0000256" key="12">
    <source>
        <dbReference type="ARBA" id="ARBA00022982"/>
    </source>
</evidence>
<feature type="transmembrane region" description="Helical" evidence="19">
    <location>
        <begin position="21"/>
        <end position="43"/>
    </location>
</feature>
<evidence type="ECO:0000256" key="11">
    <source>
        <dbReference type="ARBA" id="ARBA00022967"/>
    </source>
</evidence>
<dbReference type="InterPro" id="IPR001505">
    <property type="entry name" value="Copper_CuA"/>
</dbReference>
<evidence type="ECO:0000256" key="4">
    <source>
        <dbReference type="ARBA" id="ARBA00015946"/>
    </source>
</evidence>
<protein>
    <recommendedName>
        <fullName evidence="4 18">Cytochrome c oxidase subunit 2</fullName>
    </recommendedName>
</protein>
<evidence type="ECO:0000256" key="10">
    <source>
        <dbReference type="ARBA" id="ARBA00022842"/>
    </source>
</evidence>
<name>B3IUN3_9ACAR</name>
<keyword evidence="12 18" id="KW-0249">Electron transport</keyword>
<feature type="domain" description="Cytochrome oxidase subunit II copper A binding" evidence="20">
    <location>
        <begin position="92"/>
        <end position="219"/>
    </location>
</feature>
<keyword evidence="11" id="KW-1278">Translocase</keyword>
<organism evidence="22">
    <name type="scientific">Ascoschoengastia sp. TATW-1</name>
    <dbReference type="NCBI Taxonomy" id="436354"/>
    <lineage>
        <taxon>Eukaryota</taxon>
        <taxon>Metazoa</taxon>
        <taxon>Ecdysozoa</taxon>
        <taxon>Arthropoda</taxon>
        <taxon>Chelicerata</taxon>
        <taxon>Arachnida</taxon>
        <taxon>Acari</taxon>
        <taxon>Acariformes</taxon>
        <taxon>Trombidiformes</taxon>
        <taxon>Prostigmata</taxon>
        <taxon>Anystina</taxon>
        <taxon>Parasitengona</taxon>
        <taxon>Trombiculoidea</taxon>
        <taxon>Trombiculidae</taxon>
        <taxon>Ascoschoengastia</taxon>
    </lineage>
</organism>
<dbReference type="InterPro" id="IPR045187">
    <property type="entry name" value="CcO_II"/>
</dbReference>
<dbReference type="EMBL" id="AB300501">
    <property type="protein sequence ID" value="BAG24187.1"/>
    <property type="molecule type" value="Genomic_DNA"/>
</dbReference>
<evidence type="ECO:0000256" key="13">
    <source>
        <dbReference type="ARBA" id="ARBA00022989"/>
    </source>
</evidence>
<evidence type="ECO:0000256" key="14">
    <source>
        <dbReference type="ARBA" id="ARBA00023008"/>
    </source>
</evidence>
<evidence type="ECO:0000256" key="15">
    <source>
        <dbReference type="ARBA" id="ARBA00023128"/>
    </source>
</evidence>
<comment type="cofactor">
    <cofactor evidence="18">
        <name>Cu cation</name>
        <dbReference type="ChEBI" id="CHEBI:23378"/>
    </cofactor>
    <text evidence="18">Binds a copper A center.</text>
</comment>
<sequence>MPVWSSMFTQNSNSPMMENLLFFHDHIMVILILVLMITGLMGIMSLIQDSFYIFSSESQEMEIFWSTLPSIILLMIAVPSLKLLYFMEENSFSSLSFKVIGHQWYWSYEYSEFSMFGMDSFMISDCPRNLMTDNHLVLPSLTPLRFLLTSTDVIHSWTVPSMGVKMDAVPGRINQFYLNIDRVGISSGQCSEICGMNHSFMPITLSIIPLSDFISSLGSL</sequence>
<dbReference type="InterPro" id="IPR002429">
    <property type="entry name" value="CcO_II-like_C"/>
</dbReference>
<evidence type="ECO:0000313" key="22">
    <source>
        <dbReference type="EMBL" id="BAG24187.1"/>
    </source>
</evidence>
<comment type="catalytic activity">
    <reaction evidence="17">
        <text>4 Fe(II)-[cytochrome c] + O2 + 8 H(+)(in) = 4 Fe(III)-[cytochrome c] + 2 H2O + 4 H(+)(out)</text>
        <dbReference type="Rhea" id="RHEA:11436"/>
        <dbReference type="Rhea" id="RHEA-COMP:10350"/>
        <dbReference type="Rhea" id="RHEA-COMP:14399"/>
        <dbReference type="ChEBI" id="CHEBI:15377"/>
        <dbReference type="ChEBI" id="CHEBI:15378"/>
        <dbReference type="ChEBI" id="CHEBI:15379"/>
        <dbReference type="ChEBI" id="CHEBI:29033"/>
        <dbReference type="ChEBI" id="CHEBI:29034"/>
        <dbReference type="EC" id="7.1.1.9"/>
    </reaction>
    <physiologicalReaction direction="left-to-right" evidence="17">
        <dbReference type="Rhea" id="RHEA:11437"/>
    </physiologicalReaction>
</comment>
<comment type="subcellular location">
    <subcellularLocation>
        <location evidence="1 18">Mitochondrion inner membrane</location>
        <topology evidence="1 18">Multi-pass membrane protein</topology>
    </subcellularLocation>
</comment>
<dbReference type="Pfam" id="PF00116">
    <property type="entry name" value="COX2"/>
    <property type="match status" value="1"/>
</dbReference>
<evidence type="ECO:0000256" key="9">
    <source>
        <dbReference type="ARBA" id="ARBA00022792"/>
    </source>
</evidence>
<dbReference type="GO" id="GO:0004129">
    <property type="term" value="F:cytochrome-c oxidase activity"/>
    <property type="evidence" value="ECO:0007669"/>
    <property type="project" value="UniProtKB-EC"/>
</dbReference>
<dbReference type="InterPro" id="IPR008972">
    <property type="entry name" value="Cupredoxin"/>
</dbReference>
<dbReference type="InterPro" id="IPR011759">
    <property type="entry name" value="Cyt_c_oxidase_su2_TM_dom"/>
</dbReference>
<evidence type="ECO:0000256" key="5">
    <source>
        <dbReference type="ARBA" id="ARBA00022448"/>
    </source>
</evidence>
<evidence type="ECO:0000256" key="6">
    <source>
        <dbReference type="ARBA" id="ARBA00022660"/>
    </source>
</evidence>
<dbReference type="PRINTS" id="PR01166">
    <property type="entry name" value="CYCOXIDASEII"/>
</dbReference>
<keyword evidence="14 18" id="KW-0186">Copper</keyword>
<dbReference type="GO" id="GO:0005743">
    <property type="term" value="C:mitochondrial inner membrane"/>
    <property type="evidence" value="ECO:0007669"/>
    <property type="project" value="UniProtKB-SubCell"/>
</dbReference>
<dbReference type="SUPFAM" id="SSF49503">
    <property type="entry name" value="Cupredoxins"/>
    <property type="match status" value="1"/>
</dbReference>
<evidence type="ECO:0000256" key="19">
    <source>
        <dbReference type="SAM" id="Phobius"/>
    </source>
</evidence>
<keyword evidence="16 18" id="KW-0472">Membrane</keyword>
<keyword evidence="10" id="KW-0460">Magnesium</keyword>
<dbReference type="PROSITE" id="PS50857">
    <property type="entry name" value="COX2_CUA"/>
    <property type="match status" value="1"/>
</dbReference>
<evidence type="ECO:0000256" key="18">
    <source>
        <dbReference type="RuleBase" id="RU000457"/>
    </source>
</evidence>
<reference evidence="22" key="1">
    <citation type="submission" date="2007-04" db="EMBL/GenBank/DDBJ databases">
        <title>Mitochondrial gene order and molecular phylogenetic analyses indicate that the Leptotrombidium mite is a paraphyletic.</title>
        <authorList>
            <person name="Mitani H."/>
            <person name="Yuasa S."/>
            <person name="Takahashi M."/>
            <person name="Fukunaga M."/>
        </authorList>
    </citation>
    <scope>NUCLEOTIDE SEQUENCE</scope>
    <source>
        <strain evidence="22">TATW-1</strain>
    </source>
</reference>
<dbReference type="SUPFAM" id="SSF81464">
    <property type="entry name" value="Cytochrome c oxidase subunit II-like, transmembrane region"/>
    <property type="match status" value="1"/>
</dbReference>
<evidence type="ECO:0000256" key="7">
    <source>
        <dbReference type="ARBA" id="ARBA00022692"/>
    </source>
</evidence>
<keyword evidence="8 18" id="KW-0479">Metal-binding</keyword>
<accession>B3IUN3</accession>
<evidence type="ECO:0000256" key="17">
    <source>
        <dbReference type="ARBA" id="ARBA00049512"/>
    </source>
</evidence>
<dbReference type="AlphaFoldDB" id="B3IUN3"/>
<dbReference type="Pfam" id="PF02790">
    <property type="entry name" value="COX2_TM"/>
    <property type="match status" value="1"/>
</dbReference>
<evidence type="ECO:0000259" key="20">
    <source>
        <dbReference type="PROSITE" id="PS50857"/>
    </source>
</evidence>
<geneLocation type="mitochondrion" evidence="22"/>
<keyword evidence="15 18" id="KW-0496">Mitochondrion</keyword>
<feature type="transmembrane region" description="Helical" evidence="19">
    <location>
        <begin position="63"/>
        <end position="85"/>
    </location>
</feature>
<keyword evidence="9 18" id="KW-0999">Mitochondrion inner membrane</keyword>
<dbReference type="GO" id="GO:0042773">
    <property type="term" value="P:ATP synthesis coupled electron transport"/>
    <property type="evidence" value="ECO:0007669"/>
    <property type="project" value="TreeGrafter"/>
</dbReference>
<evidence type="ECO:0000256" key="2">
    <source>
        <dbReference type="ARBA" id="ARBA00007866"/>
    </source>
</evidence>
<evidence type="ECO:0000256" key="1">
    <source>
        <dbReference type="ARBA" id="ARBA00004448"/>
    </source>
</evidence>
<evidence type="ECO:0000256" key="16">
    <source>
        <dbReference type="ARBA" id="ARBA00023136"/>
    </source>
</evidence>
<dbReference type="InterPro" id="IPR036257">
    <property type="entry name" value="Cyt_c_oxidase_su2_TM_sf"/>
</dbReference>
<dbReference type="Gene3D" id="1.10.287.90">
    <property type="match status" value="1"/>
</dbReference>